<dbReference type="STRING" id="118062.MCBB_0880"/>
<dbReference type="InterPro" id="IPR026870">
    <property type="entry name" value="Zinc_ribbon_dom"/>
</dbReference>
<dbReference type="GeneID" id="30411729"/>
<feature type="transmembrane region" description="Helical" evidence="1">
    <location>
        <begin position="37"/>
        <end position="57"/>
    </location>
</feature>
<dbReference type="RefSeq" id="WP_071906605.1">
    <property type="nucleotide sequence ID" value="NZ_LT607756.1"/>
</dbReference>
<name>A0A1D3L196_9EURY</name>
<keyword evidence="1" id="KW-0812">Transmembrane</keyword>
<dbReference type="Gene3D" id="4.10.1060.50">
    <property type="match status" value="1"/>
</dbReference>
<keyword evidence="4" id="KW-1185">Reference proteome</keyword>
<dbReference type="AlphaFoldDB" id="A0A1D3L196"/>
<dbReference type="Pfam" id="PF13240">
    <property type="entry name" value="Zn_Ribbon_1"/>
    <property type="match status" value="1"/>
</dbReference>
<feature type="domain" description="Zinc-ribbon" evidence="2">
    <location>
        <begin position="3"/>
        <end position="24"/>
    </location>
</feature>
<organism evidence="3 4">
    <name type="scientific">Methanobacterium congolense</name>
    <dbReference type="NCBI Taxonomy" id="118062"/>
    <lineage>
        <taxon>Archaea</taxon>
        <taxon>Methanobacteriati</taxon>
        <taxon>Methanobacteriota</taxon>
        <taxon>Methanomada group</taxon>
        <taxon>Methanobacteria</taxon>
        <taxon>Methanobacteriales</taxon>
        <taxon>Methanobacteriaceae</taxon>
        <taxon>Methanobacterium</taxon>
    </lineage>
</organism>
<sequence length="220" mass="23474">MICPKCGHENDEDAIYCEKCGKNLKKTSGTLGNQTKLLIGLCVVLILIAGVTAGVLMKNSQNTSKANEGSDVSKDQISEGTGFPVSLAPDLASEIEKQNGTFETIKYGSVSLDKYQCIYILSKATVMLNKNESGNITIKSVGAPDSPYGFVSTGSLSKDKYVDVAYRTYNWINTNGIAPNYVGISNPGQPDLSPDTILSVLSDVLSQYKSTGKLPETVAI</sequence>
<dbReference type="InterPro" id="IPR018975">
    <property type="entry name" value="Pseudomurein-binding_repeat"/>
</dbReference>
<gene>
    <name evidence="3" type="ORF">MCBB_0880</name>
</gene>
<reference evidence="3 4" key="1">
    <citation type="submission" date="2016-08" db="EMBL/GenBank/DDBJ databases">
        <authorList>
            <person name="Seilhamer J.J."/>
        </authorList>
    </citation>
    <scope>NUCLEOTIDE SEQUENCE [LARGE SCALE GENOMIC DNA]</scope>
    <source>
        <strain evidence="3">Buetzberg</strain>
    </source>
</reference>
<dbReference type="OrthoDB" id="71358at2157"/>
<accession>A0A1D3L196</accession>
<evidence type="ECO:0000313" key="3">
    <source>
        <dbReference type="EMBL" id="SCG85444.1"/>
    </source>
</evidence>
<protein>
    <submittedName>
        <fullName evidence="3">Pseudomurein-binding repeat-containing protein</fullName>
    </submittedName>
</protein>
<dbReference type="EMBL" id="LT607756">
    <property type="protein sequence ID" value="SCG85444.1"/>
    <property type="molecule type" value="Genomic_DNA"/>
</dbReference>
<dbReference type="KEGG" id="mcub:MCBB_0880"/>
<evidence type="ECO:0000256" key="1">
    <source>
        <dbReference type="SAM" id="Phobius"/>
    </source>
</evidence>
<evidence type="ECO:0000259" key="2">
    <source>
        <dbReference type="Pfam" id="PF13240"/>
    </source>
</evidence>
<dbReference type="InterPro" id="IPR038587">
    <property type="entry name" value="Ribosomal_eL40_sf"/>
</dbReference>
<keyword evidence="1" id="KW-1133">Transmembrane helix</keyword>
<dbReference type="Pfam" id="PF09373">
    <property type="entry name" value="PMBR"/>
    <property type="match status" value="1"/>
</dbReference>
<dbReference type="Proteomes" id="UP000094707">
    <property type="component" value="Chromosome I"/>
</dbReference>
<keyword evidence="1" id="KW-0472">Membrane</keyword>
<proteinExistence type="predicted"/>
<evidence type="ECO:0000313" key="4">
    <source>
        <dbReference type="Proteomes" id="UP000094707"/>
    </source>
</evidence>